<dbReference type="SMART" id="SM00347">
    <property type="entry name" value="HTH_MARR"/>
    <property type="match status" value="1"/>
</dbReference>
<dbReference type="GO" id="GO:0003677">
    <property type="term" value="F:DNA binding"/>
    <property type="evidence" value="ECO:0007669"/>
    <property type="project" value="UniProtKB-KW"/>
</dbReference>
<dbReference type="PROSITE" id="PS50995">
    <property type="entry name" value="HTH_MARR_2"/>
    <property type="match status" value="1"/>
</dbReference>
<dbReference type="InterPro" id="IPR023187">
    <property type="entry name" value="Tscrpt_reg_MarR-type_CS"/>
</dbReference>
<evidence type="ECO:0000256" key="2">
    <source>
        <dbReference type="ARBA" id="ARBA00023125"/>
    </source>
</evidence>
<dbReference type="PROSITE" id="PS01117">
    <property type="entry name" value="HTH_MARR_1"/>
    <property type="match status" value="1"/>
</dbReference>
<name>A0A7W3QLM1_ACTNM</name>
<organism evidence="5 6">
    <name type="scientific">Actinomadura namibiensis</name>
    <dbReference type="NCBI Taxonomy" id="182080"/>
    <lineage>
        <taxon>Bacteria</taxon>
        <taxon>Bacillati</taxon>
        <taxon>Actinomycetota</taxon>
        <taxon>Actinomycetes</taxon>
        <taxon>Streptosporangiales</taxon>
        <taxon>Thermomonosporaceae</taxon>
        <taxon>Actinomadura</taxon>
    </lineage>
</organism>
<dbReference type="Pfam" id="PF01047">
    <property type="entry name" value="MarR"/>
    <property type="match status" value="1"/>
</dbReference>
<evidence type="ECO:0000313" key="6">
    <source>
        <dbReference type="Proteomes" id="UP000572680"/>
    </source>
</evidence>
<dbReference type="AlphaFoldDB" id="A0A7W3QLM1"/>
<comment type="caution">
    <text evidence="5">The sequence shown here is derived from an EMBL/GenBank/DDBJ whole genome shotgun (WGS) entry which is preliminary data.</text>
</comment>
<evidence type="ECO:0000256" key="3">
    <source>
        <dbReference type="ARBA" id="ARBA00023163"/>
    </source>
</evidence>
<evidence type="ECO:0000256" key="1">
    <source>
        <dbReference type="ARBA" id="ARBA00023015"/>
    </source>
</evidence>
<dbReference type="Gene3D" id="1.10.10.10">
    <property type="entry name" value="Winged helix-like DNA-binding domain superfamily/Winged helix DNA-binding domain"/>
    <property type="match status" value="1"/>
</dbReference>
<dbReference type="EMBL" id="JACJIA010000003">
    <property type="protein sequence ID" value="MBA8951148.1"/>
    <property type="molecule type" value="Genomic_DNA"/>
</dbReference>
<keyword evidence="1" id="KW-0805">Transcription regulation</keyword>
<gene>
    <name evidence="5" type="ORF">HNR61_002779</name>
</gene>
<accession>A0A7W3QLM1</accession>
<keyword evidence="3" id="KW-0804">Transcription</keyword>
<dbReference type="GO" id="GO:0003700">
    <property type="term" value="F:DNA-binding transcription factor activity"/>
    <property type="evidence" value="ECO:0007669"/>
    <property type="project" value="InterPro"/>
</dbReference>
<dbReference type="InterPro" id="IPR039422">
    <property type="entry name" value="MarR/SlyA-like"/>
</dbReference>
<evidence type="ECO:0000259" key="4">
    <source>
        <dbReference type="PROSITE" id="PS50995"/>
    </source>
</evidence>
<keyword evidence="6" id="KW-1185">Reference proteome</keyword>
<dbReference type="InterPro" id="IPR000835">
    <property type="entry name" value="HTH_MarR-typ"/>
</dbReference>
<dbReference type="RefSeq" id="WP_312897898.1">
    <property type="nucleotide sequence ID" value="NZ_BAAALP010000009.1"/>
</dbReference>
<dbReference type="Proteomes" id="UP000572680">
    <property type="component" value="Unassembled WGS sequence"/>
</dbReference>
<dbReference type="InterPro" id="IPR036390">
    <property type="entry name" value="WH_DNA-bd_sf"/>
</dbReference>
<dbReference type="PANTHER" id="PTHR33164:SF43">
    <property type="entry name" value="HTH-TYPE TRANSCRIPTIONAL REPRESSOR YETL"/>
    <property type="match status" value="1"/>
</dbReference>
<sequence length="178" mass="19627">MQTEIEQGAQRAVNPPVDPLVTGIRDRWGDQGMPGEPWPFMAICSLGRLHSLVTKALENEVKRHGLGRTGYFLLTTLALTAEGRARLSTLGRILMMHPTSVKLTADQLEAAGLVTRTPHPRDRRATYVYITEEGRERARAVNAALESPDGELAALGGLHRQVFEALQPARLAFDDHEL</sequence>
<proteinExistence type="predicted"/>
<dbReference type="SUPFAM" id="SSF46785">
    <property type="entry name" value="Winged helix' DNA-binding domain"/>
    <property type="match status" value="1"/>
</dbReference>
<dbReference type="GO" id="GO:0006950">
    <property type="term" value="P:response to stress"/>
    <property type="evidence" value="ECO:0007669"/>
    <property type="project" value="TreeGrafter"/>
</dbReference>
<protein>
    <submittedName>
        <fullName evidence="5">DNA-binding MarR family transcriptional regulator</fullName>
    </submittedName>
</protein>
<keyword evidence="2 5" id="KW-0238">DNA-binding</keyword>
<dbReference type="PANTHER" id="PTHR33164">
    <property type="entry name" value="TRANSCRIPTIONAL REGULATOR, MARR FAMILY"/>
    <property type="match status" value="1"/>
</dbReference>
<feature type="domain" description="HTH marR-type" evidence="4">
    <location>
        <begin position="43"/>
        <end position="178"/>
    </location>
</feature>
<evidence type="ECO:0000313" key="5">
    <source>
        <dbReference type="EMBL" id="MBA8951148.1"/>
    </source>
</evidence>
<reference evidence="5 6" key="1">
    <citation type="submission" date="2020-08" db="EMBL/GenBank/DDBJ databases">
        <title>Genomic Encyclopedia of Type Strains, Phase IV (KMG-IV): sequencing the most valuable type-strain genomes for metagenomic binning, comparative biology and taxonomic classification.</title>
        <authorList>
            <person name="Goeker M."/>
        </authorList>
    </citation>
    <scope>NUCLEOTIDE SEQUENCE [LARGE SCALE GENOMIC DNA]</scope>
    <source>
        <strain evidence="5 6">DSM 44197</strain>
    </source>
</reference>
<dbReference type="InterPro" id="IPR036388">
    <property type="entry name" value="WH-like_DNA-bd_sf"/>
</dbReference>